<evidence type="ECO:0000313" key="1">
    <source>
        <dbReference type="EMBL" id="RGE57557.1"/>
    </source>
</evidence>
<dbReference type="Proteomes" id="UP000260812">
    <property type="component" value="Unassembled WGS sequence"/>
</dbReference>
<dbReference type="AlphaFoldDB" id="A0A3E3I071"/>
<sequence>MKKTVAINGIQYKLISNELVEVTKNGERLGEIFINSGDWELIEGGVDPIAEAWEDGIGNVLSPEGWG</sequence>
<reference evidence="1" key="1">
    <citation type="submission" date="2018-08" db="EMBL/GenBank/DDBJ databases">
        <title>A genome reference for cultivated species of the human gut microbiota.</title>
        <authorList>
            <person name="Zou Y."/>
            <person name="Xue W."/>
            <person name="Luo G."/>
        </authorList>
    </citation>
    <scope>NUCLEOTIDE SEQUENCE [LARGE SCALE GENOMIC DNA]</scope>
    <source>
        <strain evidence="1">TF05-5AC</strain>
    </source>
</reference>
<dbReference type="RefSeq" id="WP_117545203.1">
    <property type="nucleotide sequence ID" value="NZ_QVLV01000015.1"/>
</dbReference>
<evidence type="ECO:0000313" key="2">
    <source>
        <dbReference type="Proteomes" id="UP000260812"/>
    </source>
</evidence>
<proteinExistence type="predicted"/>
<keyword evidence="2" id="KW-1185">Reference proteome</keyword>
<name>A0A3E3I071_9FIRM</name>
<dbReference type="EMBL" id="QVLV01000015">
    <property type="protein sequence ID" value="RGE57557.1"/>
    <property type="molecule type" value="Genomic_DNA"/>
</dbReference>
<comment type="caution">
    <text evidence="1">The sequence shown here is derived from an EMBL/GenBank/DDBJ whole genome shotgun (WGS) entry which is preliminary data.</text>
</comment>
<protein>
    <submittedName>
        <fullName evidence="1">Uncharacterized protein</fullName>
    </submittedName>
</protein>
<organism evidence="1 2">
    <name type="scientific">Eisenbergiella massiliensis</name>
    <dbReference type="NCBI Taxonomy" id="1720294"/>
    <lineage>
        <taxon>Bacteria</taxon>
        <taxon>Bacillati</taxon>
        <taxon>Bacillota</taxon>
        <taxon>Clostridia</taxon>
        <taxon>Lachnospirales</taxon>
        <taxon>Lachnospiraceae</taxon>
        <taxon>Eisenbergiella</taxon>
    </lineage>
</organism>
<dbReference type="GeneID" id="97989007"/>
<gene>
    <name evidence="1" type="ORF">DXC51_19565</name>
</gene>
<accession>A0A3E3I071</accession>